<dbReference type="RefSeq" id="WP_188764553.1">
    <property type="nucleotide sequence ID" value="NZ_BMKK01000001.1"/>
</dbReference>
<keyword evidence="2" id="KW-1185">Reference proteome</keyword>
<organism evidence="1 2">
    <name type="scientific">Emticicia aquatilis</name>
    <dbReference type="NCBI Taxonomy" id="1537369"/>
    <lineage>
        <taxon>Bacteria</taxon>
        <taxon>Pseudomonadati</taxon>
        <taxon>Bacteroidota</taxon>
        <taxon>Cytophagia</taxon>
        <taxon>Cytophagales</taxon>
        <taxon>Leadbetterellaceae</taxon>
        <taxon>Emticicia</taxon>
    </lineage>
</organism>
<comment type="caution">
    <text evidence="1">The sequence shown here is derived from an EMBL/GenBank/DDBJ whole genome shotgun (WGS) entry which is preliminary data.</text>
</comment>
<dbReference type="EMBL" id="BMKK01000001">
    <property type="protein sequence ID" value="GGD44982.1"/>
    <property type="molecule type" value="Genomic_DNA"/>
</dbReference>
<reference evidence="1" key="2">
    <citation type="submission" date="2020-09" db="EMBL/GenBank/DDBJ databases">
        <authorList>
            <person name="Sun Q."/>
            <person name="Zhou Y."/>
        </authorList>
    </citation>
    <scope>NUCLEOTIDE SEQUENCE</scope>
    <source>
        <strain evidence="1">CGMCC 1.15958</strain>
    </source>
</reference>
<gene>
    <name evidence="1" type="ORF">GCM10011514_06240</name>
</gene>
<dbReference type="Proteomes" id="UP000609064">
    <property type="component" value="Unassembled WGS sequence"/>
</dbReference>
<accession>A0A916YHK0</accession>
<proteinExistence type="predicted"/>
<dbReference type="AlphaFoldDB" id="A0A916YHK0"/>
<sequence>MLDDLFNSGGIYRLVVVSDDGFETEPFLGVWADASIKDGAVMCEFLFAHGTCSLSIKDRLNENGILCVSQIILDLAKITVELQRWLYLHAERRWVCFAEDFNGYTHIIGEPHTGCRLSTNQVTGERSSSKNLTTITLEVSSIYRPIITTMNFVDLTSNRLKIDLRRYAERDFYAYEGDTINEVLTFRDANSNIENLTGNSFKMQVRDFTGAVITSFVMGNGFVLQNNNTELLMFKSDIIASGEYDYDLQRTYPDGTIETQLKGRFIIEKQITI</sequence>
<evidence type="ECO:0000313" key="1">
    <source>
        <dbReference type="EMBL" id="GGD44982.1"/>
    </source>
</evidence>
<name>A0A916YHK0_9BACT</name>
<reference evidence="1" key="1">
    <citation type="journal article" date="2014" name="Int. J. Syst. Evol. Microbiol.">
        <title>Complete genome sequence of Corynebacterium casei LMG S-19264T (=DSM 44701T), isolated from a smear-ripened cheese.</title>
        <authorList>
            <consortium name="US DOE Joint Genome Institute (JGI-PGF)"/>
            <person name="Walter F."/>
            <person name="Albersmeier A."/>
            <person name="Kalinowski J."/>
            <person name="Ruckert C."/>
        </authorList>
    </citation>
    <scope>NUCLEOTIDE SEQUENCE</scope>
    <source>
        <strain evidence="1">CGMCC 1.15958</strain>
    </source>
</reference>
<evidence type="ECO:0000313" key="2">
    <source>
        <dbReference type="Proteomes" id="UP000609064"/>
    </source>
</evidence>
<protein>
    <submittedName>
        <fullName evidence="1">Uncharacterized protein</fullName>
    </submittedName>
</protein>